<gene>
    <name evidence="1" type="ORF">IHE45_05G197800</name>
</gene>
<dbReference type="Proteomes" id="UP000827976">
    <property type="component" value="Chromosome 5"/>
</dbReference>
<protein>
    <submittedName>
        <fullName evidence="1">Pectinesterase protein</fullName>
        <ecNumber evidence="1">3.1.1.11</ecNumber>
    </submittedName>
</protein>
<organism evidence="1 2">
    <name type="scientific">Dioscorea alata</name>
    <name type="common">Purple yam</name>
    <dbReference type="NCBI Taxonomy" id="55571"/>
    <lineage>
        <taxon>Eukaryota</taxon>
        <taxon>Viridiplantae</taxon>
        <taxon>Streptophyta</taxon>
        <taxon>Embryophyta</taxon>
        <taxon>Tracheophyta</taxon>
        <taxon>Spermatophyta</taxon>
        <taxon>Magnoliopsida</taxon>
        <taxon>Liliopsida</taxon>
        <taxon>Dioscoreales</taxon>
        <taxon>Dioscoreaceae</taxon>
        <taxon>Dioscorea</taxon>
    </lineage>
</organism>
<evidence type="ECO:0000313" key="1">
    <source>
        <dbReference type="EMBL" id="KAH7683661.1"/>
    </source>
</evidence>
<keyword evidence="2" id="KW-1185">Reference proteome</keyword>
<name>A0ACB7W7T4_DIOAL</name>
<comment type="caution">
    <text evidence="1">The sequence shown here is derived from an EMBL/GenBank/DDBJ whole genome shotgun (WGS) entry which is preliminary data.</text>
</comment>
<sequence>MSLVKASSIFIIFITLMHPLTMIMSMPMQQQQQVKDIKIASSSSDEEDLISKTCNQTSYSDVCMATFLISNYTTSSSSSSHNTTIHDLAFISINATASYAANTSAIIAAILNGSTDFSDQCLSDCLEQYGDAVDELQESMVALESCDYETVNVKVSAAMTNSGTCEGGFQDEGVSSPLTERNELFFKLCSNSLAIVKLLV</sequence>
<proteinExistence type="predicted"/>
<dbReference type="EMBL" id="CM037015">
    <property type="protein sequence ID" value="KAH7683661.1"/>
    <property type="molecule type" value="Genomic_DNA"/>
</dbReference>
<dbReference type="EC" id="3.1.1.11" evidence="1"/>
<evidence type="ECO:0000313" key="2">
    <source>
        <dbReference type="Proteomes" id="UP000827976"/>
    </source>
</evidence>
<accession>A0ACB7W7T4</accession>
<keyword evidence="1" id="KW-0378">Hydrolase</keyword>
<reference evidence="2" key="1">
    <citation type="journal article" date="2022" name="Nat. Commun.">
        <title>Chromosome evolution and the genetic basis of agronomically important traits in greater yam.</title>
        <authorList>
            <person name="Bredeson J.V."/>
            <person name="Lyons J.B."/>
            <person name="Oniyinde I.O."/>
            <person name="Okereke N.R."/>
            <person name="Kolade O."/>
            <person name="Nnabue I."/>
            <person name="Nwadili C.O."/>
            <person name="Hribova E."/>
            <person name="Parker M."/>
            <person name="Nwogha J."/>
            <person name="Shu S."/>
            <person name="Carlson J."/>
            <person name="Kariba R."/>
            <person name="Muthemba S."/>
            <person name="Knop K."/>
            <person name="Barton G.J."/>
            <person name="Sherwood A.V."/>
            <person name="Lopez-Montes A."/>
            <person name="Asiedu R."/>
            <person name="Jamnadass R."/>
            <person name="Muchugi A."/>
            <person name="Goodstein D."/>
            <person name="Egesi C.N."/>
            <person name="Featherston J."/>
            <person name="Asfaw A."/>
            <person name="Simpson G.G."/>
            <person name="Dolezel J."/>
            <person name="Hendre P.S."/>
            <person name="Van Deynze A."/>
            <person name="Kumar P.L."/>
            <person name="Obidiegwu J.E."/>
            <person name="Bhattacharjee R."/>
            <person name="Rokhsar D.S."/>
        </authorList>
    </citation>
    <scope>NUCLEOTIDE SEQUENCE [LARGE SCALE GENOMIC DNA]</scope>
    <source>
        <strain evidence="2">cv. TDa95/00328</strain>
    </source>
</reference>